<sequence>MRLSVLVPTYRRPVDFERCLQGLDSQQRRPDEVIVVIRDIDEESREVLARWQNKPYLRVVEVRLGGQVTALNAGLSAVTGEIVMITDDDAIPHNDWCRRVEEHFIRDPMIGGIGGRDIVYATEGLLTGHCKVTGRVQPWGRVVGNHHLIAPAMTYVDILKGANMSYRMSAIRGLRFDTDLRGAGAQVGNDMAFSLAVASRGWRLLYDPAVQVNHYPSQRFDNDIRGVLNLEAVENVSFNRWWILQHHLKAGPRRSMAMLWESILGTNGHPGWLRGAIAIARRDQRTMQVWTAAHKGRRAAIARSAELRRKGTS</sequence>
<keyword evidence="2" id="KW-0328">Glycosyltransferase</keyword>
<proteinExistence type="inferred from homology"/>
<gene>
    <name evidence="5" type="ORF">ESZ00_09905</name>
</gene>
<evidence type="ECO:0000313" key="6">
    <source>
        <dbReference type="Proteomes" id="UP000290253"/>
    </source>
</evidence>
<keyword evidence="6" id="KW-1185">Reference proteome</keyword>
<feature type="domain" description="Glycosyltransferase 2-like" evidence="4">
    <location>
        <begin position="4"/>
        <end position="124"/>
    </location>
</feature>
<dbReference type="PANTHER" id="PTHR43179">
    <property type="entry name" value="RHAMNOSYLTRANSFERASE WBBL"/>
    <property type="match status" value="1"/>
</dbReference>
<dbReference type="Pfam" id="PF00535">
    <property type="entry name" value="Glycos_transf_2"/>
    <property type="match status" value="1"/>
</dbReference>
<dbReference type="RefSeq" id="WP_129208111.1">
    <property type="nucleotide sequence ID" value="NZ_BMGU01000003.1"/>
</dbReference>
<evidence type="ECO:0000256" key="2">
    <source>
        <dbReference type="ARBA" id="ARBA00022676"/>
    </source>
</evidence>
<dbReference type="Gene3D" id="3.90.550.10">
    <property type="entry name" value="Spore Coat Polysaccharide Biosynthesis Protein SpsA, Chain A"/>
    <property type="match status" value="1"/>
</dbReference>
<comment type="caution">
    <text evidence="5">The sequence shown here is derived from an EMBL/GenBank/DDBJ whole genome shotgun (WGS) entry which is preliminary data.</text>
</comment>
<organism evidence="5 6">
    <name type="scientific">Silvibacterium dinghuense</name>
    <dbReference type="NCBI Taxonomy" id="1560006"/>
    <lineage>
        <taxon>Bacteria</taxon>
        <taxon>Pseudomonadati</taxon>
        <taxon>Acidobacteriota</taxon>
        <taxon>Terriglobia</taxon>
        <taxon>Terriglobales</taxon>
        <taxon>Acidobacteriaceae</taxon>
        <taxon>Silvibacterium</taxon>
    </lineage>
</organism>
<name>A0A4Q1SCI5_9BACT</name>
<dbReference type="SUPFAM" id="SSF53448">
    <property type="entry name" value="Nucleotide-diphospho-sugar transferases"/>
    <property type="match status" value="1"/>
</dbReference>
<dbReference type="PANTHER" id="PTHR43179:SF12">
    <property type="entry name" value="GALACTOFURANOSYLTRANSFERASE GLFT2"/>
    <property type="match status" value="1"/>
</dbReference>
<accession>A0A4Q1SCI5</accession>
<dbReference type="InterPro" id="IPR029044">
    <property type="entry name" value="Nucleotide-diphossugar_trans"/>
</dbReference>
<dbReference type="Proteomes" id="UP000290253">
    <property type="component" value="Unassembled WGS sequence"/>
</dbReference>
<keyword evidence="3 5" id="KW-0808">Transferase</keyword>
<comment type="similarity">
    <text evidence="1">Belongs to the glycosyltransferase 2 family.</text>
</comment>
<dbReference type="AlphaFoldDB" id="A0A4Q1SCI5"/>
<protein>
    <submittedName>
        <fullName evidence="5">Glycosyltransferase</fullName>
    </submittedName>
</protein>
<evidence type="ECO:0000313" key="5">
    <source>
        <dbReference type="EMBL" id="RXS94942.1"/>
    </source>
</evidence>
<evidence type="ECO:0000259" key="4">
    <source>
        <dbReference type="Pfam" id="PF00535"/>
    </source>
</evidence>
<evidence type="ECO:0000256" key="3">
    <source>
        <dbReference type="ARBA" id="ARBA00022679"/>
    </source>
</evidence>
<dbReference type="GO" id="GO:0016757">
    <property type="term" value="F:glycosyltransferase activity"/>
    <property type="evidence" value="ECO:0007669"/>
    <property type="project" value="UniProtKB-KW"/>
</dbReference>
<evidence type="ECO:0000256" key="1">
    <source>
        <dbReference type="ARBA" id="ARBA00006739"/>
    </source>
</evidence>
<dbReference type="EMBL" id="SDMK01000002">
    <property type="protein sequence ID" value="RXS94942.1"/>
    <property type="molecule type" value="Genomic_DNA"/>
</dbReference>
<dbReference type="InterPro" id="IPR001173">
    <property type="entry name" value="Glyco_trans_2-like"/>
</dbReference>
<reference evidence="5 6" key="1">
    <citation type="journal article" date="2016" name="Int. J. Syst. Evol. Microbiol.">
        <title>Acidipila dinghuensis sp. nov., an acidobacterium isolated from forest soil.</title>
        <authorList>
            <person name="Jiang Y.W."/>
            <person name="Wang J."/>
            <person name="Chen M.H."/>
            <person name="Lv Y.Y."/>
            <person name="Qiu L.H."/>
        </authorList>
    </citation>
    <scope>NUCLEOTIDE SEQUENCE [LARGE SCALE GENOMIC DNA]</scope>
    <source>
        <strain evidence="5 6">DHOF10</strain>
    </source>
</reference>
<dbReference type="OrthoDB" id="257969at2"/>